<dbReference type="Proteomes" id="UP001626550">
    <property type="component" value="Unassembled WGS sequence"/>
</dbReference>
<dbReference type="Gene3D" id="1.20.5.50">
    <property type="match status" value="1"/>
</dbReference>
<name>A0ABD2PR45_9PLAT</name>
<dbReference type="EMBL" id="JBJKFK010004025">
    <property type="protein sequence ID" value="KAL3309352.1"/>
    <property type="molecule type" value="Genomic_DNA"/>
</dbReference>
<evidence type="ECO:0000313" key="3">
    <source>
        <dbReference type="Proteomes" id="UP001626550"/>
    </source>
</evidence>
<feature type="region of interest" description="Disordered" evidence="1">
    <location>
        <begin position="61"/>
        <end position="81"/>
    </location>
</feature>
<organism evidence="2 3">
    <name type="scientific">Cichlidogyrus casuarinus</name>
    <dbReference type="NCBI Taxonomy" id="1844966"/>
    <lineage>
        <taxon>Eukaryota</taxon>
        <taxon>Metazoa</taxon>
        <taxon>Spiralia</taxon>
        <taxon>Lophotrochozoa</taxon>
        <taxon>Platyhelminthes</taxon>
        <taxon>Monogenea</taxon>
        <taxon>Monopisthocotylea</taxon>
        <taxon>Dactylogyridea</taxon>
        <taxon>Ancyrocephalidae</taxon>
        <taxon>Cichlidogyrus</taxon>
    </lineage>
</organism>
<reference evidence="2 3" key="1">
    <citation type="submission" date="2024-11" db="EMBL/GenBank/DDBJ databases">
        <title>Adaptive evolution of stress response genes in parasites aligns with host niche diversity.</title>
        <authorList>
            <person name="Hahn C."/>
            <person name="Resl P."/>
        </authorList>
    </citation>
    <scope>NUCLEOTIDE SEQUENCE [LARGE SCALE GENOMIC DNA]</scope>
    <source>
        <strain evidence="2">EGGRZ-B1_66</strain>
        <tissue evidence="2">Body</tissue>
    </source>
</reference>
<protein>
    <submittedName>
        <fullName evidence="2">Uncharacterized protein</fullName>
    </submittedName>
</protein>
<keyword evidence="3" id="KW-1185">Reference proteome</keyword>
<accession>A0ABD2PR45</accession>
<dbReference type="AlphaFoldDB" id="A0ABD2PR45"/>
<evidence type="ECO:0000313" key="2">
    <source>
        <dbReference type="EMBL" id="KAL3309352.1"/>
    </source>
</evidence>
<sequence>MCFFSNPSSQHRKKLSELSALTWYLRRGFSIEDLPSEYLKILIGMLYQKRACPRFPLKKRNDCESSDTNPISSPEPSSCESDDTYFAKAYARAQSSDSPKDTIPNPGLQSAHSPHCTLTQPMTGCCLICSRSLFMLNMNQESTPRCRSCYCPLRKQKQELGPRSSSAQSCATSDNRLSELCMNLCKLTGELVTTQKKLSSHLEQLSQNLQHQENANSPTPRLQSPVVDAESCLQEQCSRPDFLSLNNTYESTDNYDRLCFSLPSNYFNWSDQFIKVLAFQSDPHAQTFAQFIYRFLLHRTNRTD</sequence>
<evidence type="ECO:0000256" key="1">
    <source>
        <dbReference type="SAM" id="MobiDB-lite"/>
    </source>
</evidence>
<comment type="caution">
    <text evidence="2">The sequence shown here is derived from an EMBL/GenBank/DDBJ whole genome shotgun (WGS) entry which is preliminary data.</text>
</comment>
<gene>
    <name evidence="2" type="ORF">Ciccas_012102</name>
</gene>
<proteinExistence type="predicted"/>